<evidence type="ECO:0000256" key="2">
    <source>
        <dbReference type="ARBA" id="ARBA00022552"/>
    </source>
</evidence>
<evidence type="ECO:0008006" key="6">
    <source>
        <dbReference type="Google" id="ProtNLM"/>
    </source>
</evidence>
<dbReference type="OrthoDB" id="263560at2759"/>
<evidence type="ECO:0000256" key="3">
    <source>
        <dbReference type="SAM" id="MobiDB-lite"/>
    </source>
</evidence>
<name>A0A6G1I568_9PEZI</name>
<keyword evidence="2" id="KW-0698">rRNA processing</keyword>
<evidence type="ECO:0000313" key="5">
    <source>
        <dbReference type="Proteomes" id="UP000799640"/>
    </source>
</evidence>
<organism evidence="4 5">
    <name type="scientific">Trichodelitschia bisporula</name>
    <dbReference type="NCBI Taxonomy" id="703511"/>
    <lineage>
        <taxon>Eukaryota</taxon>
        <taxon>Fungi</taxon>
        <taxon>Dikarya</taxon>
        <taxon>Ascomycota</taxon>
        <taxon>Pezizomycotina</taxon>
        <taxon>Dothideomycetes</taxon>
        <taxon>Dothideomycetes incertae sedis</taxon>
        <taxon>Phaeotrichales</taxon>
        <taxon>Phaeotrichaceae</taxon>
        <taxon>Trichodelitschia</taxon>
    </lineage>
</organism>
<dbReference type="EMBL" id="ML996690">
    <property type="protein sequence ID" value="KAF2403197.1"/>
    <property type="molecule type" value="Genomic_DNA"/>
</dbReference>
<sequence length="191" mass="21889">MLALGQASSDAPAPSAAQKQAKFELGVWLALYNWDALNAAIQHGFSEDNEDPEDKRDWFAGAICELFEEDSNTEIEDVEFRLLQIMEDEFSTRVEDESTELLPGFIMLLWRQTRDGYFKTVDDLQARWESEKGNRETVMAKAKSGSDDESETDEDEDEDVDMDEAPQLVPRQRVEPEVDEDGFTKVLRKKR</sequence>
<dbReference type="Pfam" id="PF10273">
    <property type="entry name" value="WGG"/>
    <property type="match status" value="1"/>
</dbReference>
<accession>A0A6G1I568</accession>
<proteinExistence type="inferred from homology"/>
<protein>
    <recommendedName>
        <fullName evidence="6">Pre-rRNA-processing protein TSR2</fullName>
    </recommendedName>
</protein>
<comment type="similarity">
    <text evidence="1">Belongs to the TSR2 family.</text>
</comment>
<dbReference type="AlphaFoldDB" id="A0A6G1I568"/>
<reference evidence="4" key="1">
    <citation type="journal article" date="2020" name="Stud. Mycol.">
        <title>101 Dothideomycetes genomes: a test case for predicting lifestyles and emergence of pathogens.</title>
        <authorList>
            <person name="Haridas S."/>
            <person name="Albert R."/>
            <person name="Binder M."/>
            <person name="Bloem J."/>
            <person name="Labutti K."/>
            <person name="Salamov A."/>
            <person name="Andreopoulos B."/>
            <person name="Baker S."/>
            <person name="Barry K."/>
            <person name="Bills G."/>
            <person name="Bluhm B."/>
            <person name="Cannon C."/>
            <person name="Castanera R."/>
            <person name="Culley D."/>
            <person name="Daum C."/>
            <person name="Ezra D."/>
            <person name="Gonzalez J."/>
            <person name="Henrissat B."/>
            <person name="Kuo A."/>
            <person name="Liang C."/>
            <person name="Lipzen A."/>
            <person name="Lutzoni F."/>
            <person name="Magnuson J."/>
            <person name="Mondo S."/>
            <person name="Nolan M."/>
            <person name="Ohm R."/>
            <person name="Pangilinan J."/>
            <person name="Park H.-J."/>
            <person name="Ramirez L."/>
            <person name="Alfaro M."/>
            <person name="Sun H."/>
            <person name="Tritt A."/>
            <person name="Yoshinaga Y."/>
            <person name="Zwiers L.-H."/>
            <person name="Turgeon B."/>
            <person name="Goodwin S."/>
            <person name="Spatafora J."/>
            <person name="Crous P."/>
            <person name="Grigoriev I."/>
        </authorList>
    </citation>
    <scope>NUCLEOTIDE SEQUENCE</scope>
    <source>
        <strain evidence="4">CBS 262.69</strain>
    </source>
</reference>
<evidence type="ECO:0000313" key="4">
    <source>
        <dbReference type="EMBL" id="KAF2403197.1"/>
    </source>
</evidence>
<dbReference type="InterPro" id="IPR019398">
    <property type="entry name" value="Pre-rRNA_process_TSR2"/>
</dbReference>
<keyword evidence="5" id="KW-1185">Reference proteome</keyword>
<feature type="compositionally biased region" description="Acidic residues" evidence="3">
    <location>
        <begin position="147"/>
        <end position="164"/>
    </location>
</feature>
<feature type="region of interest" description="Disordered" evidence="3">
    <location>
        <begin position="132"/>
        <end position="191"/>
    </location>
</feature>
<gene>
    <name evidence="4" type="ORF">EJ06DRAFT_528145</name>
</gene>
<evidence type="ECO:0000256" key="1">
    <source>
        <dbReference type="ARBA" id="ARBA00006524"/>
    </source>
</evidence>
<dbReference type="PANTHER" id="PTHR21250">
    <property type="entry name" value="PRE-RRNA-PROCESSING PROTEIN TSR2 HOMOLOG"/>
    <property type="match status" value="1"/>
</dbReference>
<dbReference type="GO" id="GO:0006364">
    <property type="term" value="P:rRNA processing"/>
    <property type="evidence" value="ECO:0007669"/>
    <property type="project" value="UniProtKB-KW"/>
</dbReference>
<dbReference type="Proteomes" id="UP000799640">
    <property type="component" value="Unassembled WGS sequence"/>
</dbReference>